<evidence type="ECO:0000256" key="3">
    <source>
        <dbReference type="ARBA" id="ARBA00022801"/>
    </source>
</evidence>
<dbReference type="Proteomes" id="UP001266305">
    <property type="component" value="Unassembled WGS sequence"/>
</dbReference>
<accession>A0ABQ9UBE5</accession>
<dbReference type="PANTHER" id="PTHR43270:SF11">
    <property type="entry name" value="CYTOSOLIC NON-SPECIFIC DIPEPTIDASE"/>
    <property type="match status" value="1"/>
</dbReference>
<keyword evidence="2" id="KW-0479">Metal-binding</keyword>
<reference evidence="4 5" key="1">
    <citation type="submission" date="2023-05" db="EMBL/GenBank/DDBJ databases">
        <title>B98-5 Cell Line De Novo Hybrid Assembly: An Optical Mapping Approach.</title>
        <authorList>
            <person name="Kananen K."/>
            <person name="Auerbach J.A."/>
            <person name="Kautto E."/>
            <person name="Blachly J.S."/>
        </authorList>
    </citation>
    <scope>NUCLEOTIDE SEQUENCE [LARGE SCALE GENOMIC DNA]</scope>
    <source>
        <strain evidence="4">B95-8</strain>
        <tissue evidence="4">Cell line</tissue>
    </source>
</reference>
<evidence type="ECO:0000256" key="2">
    <source>
        <dbReference type="ARBA" id="ARBA00022723"/>
    </source>
</evidence>
<organism evidence="4 5">
    <name type="scientific">Saguinus oedipus</name>
    <name type="common">Cotton-top tamarin</name>
    <name type="synonym">Oedipomidas oedipus</name>
    <dbReference type="NCBI Taxonomy" id="9490"/>
    <lineage>
        <taxon>Eukaryota</taxon>
        <taxon>Metazoa</taxon>
        <taxon>Chordata</taxon>
        <taxon>Craniata</taxon>
        <taxon>Vertebrata</taxon>
        <taxon>Euteleostomi</taxon>
        <taxon>Mammalia</taxon>
        <taxon>Eutheria</taxon>
        <taxon>Euarchontoglires</taxon>
        <taxon>Primates</taxon>
        <taxon>Haplorrhini</taxon>
        <taxon>Platyrrhini</taxon>
        <taxon>Cebidae</taxon>
        <taxon>Callitrichinae</taxon>
        <taxon>Saguinus</taxon>
    </lineage>
</organism>
<gene>
    <name evidence="4" type="primary">CNDP2_2</name>
    <name evidence="4" type="ORF">P7K49_027959</name>
</gene>
<dbReference type="PANTHER" id="PTHR43270">
    <property type="entry name" value="BETA-ALA-HIS DIPEPTIDASE"/>
    <property type="match status" value="1"/>
</dbReference>
<evidence type="ECO:0000313" key="5">
    <source>
        <dbReference type="Proteomes" id="UP001266305"/>
    </source>
</evidence>
<keyword evidence="3" id="KW-0378">Hydrolase</keyword>
<keyword evidence="5" id="KW-1185">Reference proteome</keyword>
<protein>
    <submittedName>
        <fullName evidence="4">Metallopeptidase M20</fullName>
    </submittedName>
</protein>
<comment type="caution">
    <text evidence="4">The sequence shown here is derived from an EMBL/GenBank/DDBJ whole genome shotgun (WGS) entry which is preliminary data.</text>
</comment>
<dbReference type="EMBL" id="JASSZA010000014">
    <property type="protein sequence ID" value="KAK2094221.1"/>
    <property type="molecule type" value="Genomic_DNA"/>
</dbReference>
<dbReference type="InterPro" id="IPR051458">
    <property type="entry name" value="Cyt/Met_Dipeptidase"/>
</dbReference>
<keyword evidence="1" id="KW-0645">Protease</keyword>
<evidence type="ECO:0000313" key="4">
    <source>
        <dbReference type="EMBL" id="KAK2094221.1"/>
    </source>
</evidence>
<name>A0ABQ9UBE5_SAGOE</name>
<dbReference type="Gene3D" id="3.30.70.360">
    <property type="match status" value="1"/>
</dbReference>
<sequence>MTDLILLMGSLVDKRGNILIPGINEAVAAVTEEEHKLYDDIDFDMEEFARDVGAHTLLHCCKKHAEGTRAVTCCSGSAVFVFVE</sequence>
<evidence type="ECO:0000256" key="1">
    <source>
        <dbReference type="ARBA" id="ARBA00022670"/>
    </source>
</evidence>
<proteinExistence type="predicted"/>